<dbReference type="Proteomes" id="UP000303027">
    <property type="component" value="Unassembled WGS sequence"/>
</dbReference>
<dbReference type="EMBL" id="BFXY01000148">
    <property type="protein sequence ID" value="GDH59991.1"/>
    <property type="molecule type" value="Genomic_DNA"/>
</dbReference>
<reference evidence="1" key="2">
    <citation type="submission" date="2020-02" db="EMBL/GenBank/DDBJ databases">
        <authorList>
            <consortium name="GenomeTrakr network: Whole genome sequencing for foodborne pathogen traceback"/>
        </authorList>
    </citation>
    <scope>NUCLEOTIDE SEQUENCE</scope>
    <source>
        <strain evidence="1">CFSAN046653</strain>
    </source>
</reference>
<dbReference type="EMBL" id="AASZRA010000065">
    <property type="protein sequence ID" value="EFI6955350.1"/>
    <property type="molecule type" value="Genomic_DNA"/>
</dbReference>
<dbReference type="RefSeq" id="WP_001355426.1">
    <property type="nucleotide sequence ID" value="NZ_BFKY01000173.1"/>
</dbReference>
<evidence type="ECO:0000313" key="1">
    <source>
        <dbReference type="EMBL" id="EFI6955350.1"/>
    </source>
</evidence>
<dbReference type="Proteomes" id="UP000775646">
    <property type="component" value="Unassembled WGS sequence"/>
</dbReference>
<sequence length="65" mass="7341">MDEERVFSLSYEQLTRIAEKNIRECGLDSQSARCISELKASALLWLWYRVGSLTAATCHGLPLPL</sequence>
<evidence type="ECO:0000313" key="3">
    <source>
        <dbReference type="Proteomes" id="UP000303027"/>
    </source>
</evidence>
<dbReference type="AlphaFoldDB" id="A0A0B0VCL1"/>
<name>A0A0B0VCL1_ECOLX</name>
<protein>
    <submittedName>
        <fullName evidence="2">Uncharacterized protein</fullName>
    </submittedName>
</protein>
<organism evidence="2 3">
    <name type="scientific">Escherichia coli</name>
    <dbReference type="NCBI Taxonomy" id="562"/>
    <lineage>
        <taxon>Bacteria</taxon>
        <taxon>Pseudomonadati</taxon>
        <taxon>Pseudomonadota</taxon>
        <taxon>Gammaproteobacteria</taxon>
        <taxon>Enterobacterales</taxon>
        <taxon>Enterobacteriaceae</taxon>
        <taxon>Escherichia</taxon>
    </lineage>
</organism>
<reference evidence="2 3" key="1">
    <citation type="submission" date="2018-04" db="EMBL/GenBank/DDBJ databases">
        <title>Large scale genomics of bovine and human commensal E. coli to reveal the emerging process of EHEC.</title>
        <authorList>
            <person name="Arimizu Y."/>
            <person name="Ogura Y."/>
        </authorList>
    </citation>
    <scope>NUCLEOTIDE SEQUENCE [LARGE SCALE GENOMIC DNA]</scope>
    <source>
        <strain evidence="2 3">KK-P061</strain>
    </source>
</reference>
<gene>
    <name evidence="2" type="primary">ydfA_3</name>
    <name evidence="1" type="ORF">BCB93_005109</name>
    <name evidence="2" type="ORF">BvCmsKKP061_04568</name>
</gene>
<accession>A0A0B0VCL1</accession>
<proteinExistence type="predicted"/>
<comment type="caution">
    <text evidence="2">The sequence shown here is derived from an EMBL/GenBank/DDBJ whole genome shotgun (WGS) entry which is preliminary data.</text>
</comment>
<evidence type="ECO:0000313" key="2">
    <source>
        <dbReference type="EMBL" id="GDH59991.1"/>
    </source>
</evidence>